<protein>
    <submittedName>
        <fullName evidence="1">Uncharacterized protein</fullName>
    </submittedName>
</protein>
<organism evidence="1 2">
    <name type="scientific">Kribbella aluminosa</name>
    <dbReference type="NCBI Taxonomy" id="416017"/>
    <lineage>
        <taxon>Bacteria</taxon>
        <taxon>Bacillati</taxon>
        <taxon>Actinomycetota</taxon>
        <taxon>Actinomycetes</taxon>
        <taxon>Propionibacteriales</taxon>
        <taxon>Kribbellaceae</taxon>
        <taxon>Kribbella</taxon>
    </lineage>
</organism>
<proteinExistence type="predicted"/>
<comment type="caution">
    <text evidence="1">The sequence shown here is derived from an EMBL/GenBank/DDBJ whole genome shotgun (WGS) entry which is preliminary data.</text>
</comment>
<accession>A0ABS4UW91</accession>
<evidence type="ECO:0000313" key="1">
    <source>
        <dbReference type="EMBL" id="MBP2355919.1"/>
    </source>
</evidence>
<evidence type="ECO:0000313" key="2">
    <source>
        <dbReference type="Proteomes" id="UP000755585"/>
    </source>
</evidence>
<sequence>MAEWVSALAALGALVAAVFAGIAAWRLYKIEDDREQRAQARQVSAWISVKLDDQDEPYGIELTNGSLAPVYDVTIRSTNRNGVEQPALNLTVLPPGRFFAERAESKYHWDHPDPADDFSCPLRPVARTDKWQVRELIFRDSANVTWDRDAAGVLRKSRLRAE</sequence>
<dbReference type="RefSeq" id="WP_209698522.1">
    <property type="nucleotide sequence ID" value="NZ_BAAAVU010000005.1"/>
</dbReference>
<name>A0ABS4UW91_9ACTN</name>
<reference evidence="1 2" key="1">
    <citation type="submission" date="2021-03" db="EMBL/GenBank/DDBJ databases">
        <title>Sequencing the genomes of 1000 actinobacteria strains.</title>
        <authorList>
            <person name="Klenk H.-P."/>
        </authorList>
    </citation>
    <scope>NUCLEOTIDE SEQUENCE [LARGE SCALE GENOMIC DNA]</scope>
    <source>
        <strain evidence="1 2">DSM 18824</strain>
    </source>
</reference>
<keyword evidence="2" id="KW-1185">Reference proteome</keyword>
<gene>
    <name evidence="1" type="ORF">JOF29_007029</name>
</gene>
<dbReference type="EMBL" id="JAGINT010000002">
    <property type="protein sequence ID" value="MBP2355919.1"/>
    <property type="molecule type" value="Genomic_DNA"/>
</dbReference>
<dbReference type="Proteomes" id="UP000755585">
    <property type="component" value="Unassembled WGS sequence"/>
</dbReference>